<reference evidence="1 2" key="1">
    <citation type="journal article" date="2019" name="Environ. Microbiol.">
        <title>At the nexus of three kingdoms: the genome of the mycorrhizal fungus Gigaspora margarita provides insights into plant, endobacterial and fungal interactions.</title>
        <authorList>
            <person name="Venice F."/>
            <person name="Ghignone S."/>
            <person name="Salvioli di Fossalunga A."/>
            <person name="Amselem J."/>
            <person name="Novero M."/>
            <person name="Xianan X."/>
            <person name="Sedzielewska Toro K."/>
            <person name="Morin E."/>
            <person name="Lipzen A."/>
            <person name="Grigoriev I.V."/>
            <person name="Henrissat B."/>
            <person name="Martin F.M."/>
            <person name="Bonfante P."/>
        </authorList>
    </citation>
    <scope>NUCLEOTIDE SEQUENCE [LARGE SCALE GENOMIC DNA]</scope>
    <source>
        <strain evidence="1 2">BEG34</strain>
    </source>
</reference>
<dbReference type="AlphaFoldDB" id="A0A8H3X9P3"/>
<organism evidence="1 2">
    <name type="scientific">Gigaspora margarita</name>
    <dbReference type="NCBI Taxonomy" id="4874"/>
    <lineage>
        <taxon>Eukaryota</taxon>
        <taxon>Fungi</taxon>
        <taxon>Fungi incertae sedis</taxon>
        <taxon>Mucoromycota</taxon>
        <taxon>Glomeromycotina</taxon>
        <taxon>Glomeromycetes</taxon>
        <taxon>Diversisporales</taxon>
        <taxon>Gigasporaceae</taxon>
        <taxon>Gigaspora</taxon>
    </lineage>
</organism>
<dbReference type="Proteomes" id="UP000439903">
    <property type="component" value="Unassembled WGS sequence"/>
</dbReference>
<accession>A0A8H3X9P3</accession>
<comment type="caution">
    <text evidence="1">The sequence shown here is derived from an EMBL/GenBank/DDBJ whole genome shotgun (WGS) entry which is preliminary data.</text>
</comment>
<keyword evidence="2" id="KW-1185">Reference proteome</keyword>
<proteinExistence type="predicted"/>
<dbReference type="EMBL" id="WTPW01001410">
    <property type="protein sequence ID" value="KAF0437067.1"/>
    <property type="molecule type" value="Genomic_DNA"/>
</dbReference>
<protein>
    <submittedName>
        <fullName evidence="1">Peptidase c14</fullName>
    </submittedName>
</protein>
<evidence type="ECO:0000313" key="1">
    <source>
        <dbReference type="EMBL" id="KAF0437067.1"/>
    </source>
</evidence>
<name>A0A8H3X9P3_GIGMA</name>
<sequence length="165" mass="19204">MLIESIKLLANASTFDYYSIEAIFELELHLRTLVSLIEVIFKSKIRIQHDLRKKIYTQPKLENFNPQSKSITLPDLDISGDSKTFEDGKCNYNVDFLLLHLRDILHCMRNDENKFFEIWNRIKSFLRITLGIAPELVKKGISHSFDLPVGDGIELLFKQLQEAFS</sequence>
<gene>
    <name evidence="1" type="ORF">F8M41_004493</name>
</gene>
<evidence type="ECO:0000313" key="2">
    <source>
        <dbReference type="Proteomes" id="UP000439903"/>
    </source>
</evidence>